<reference evidence="9 10" key="1">
    <citation type="submission" date="2016-11" db="EMBL/GenBank/DDBJ databases">
        <authorList>
            <person name="Jaros S."/>
            <person name="Januszkiewicz K."/>
            <person name="Wedrychowicz H."/>
        </authorList>
    </citation>
    <scope>NUCLEOTIDE SEQUENCE [LARGE SCALE GENOMIC DNA]</scope>
    <source>
        <strain evidence="9 10">DSM 18899</strain>
    </source>
</reference>
<dbReference type="InterPro" id="IPR006129">
    <property type="entry name" value="AdhesinB"/>
</dbReference>
<dbReference type="InterPro" id="IPR050492">
    <property type="entry name" value="Bact_metal-bind_prot9"/>
</dbReference>
<feature type="region of interest" description="Disordered" evidence="7">
    <location>
        <begin position="110"/>
        <end position="129"/>
    </location>
</feature>
<dbReference type="EMBL" id="FPKR01000011">
    <property type="protein sequence ID" value="SFZ78100.1"/>
    <property type="molecule type" value="Genomic_DNA"/>
</dbReference>
<dbReference type="PRINTS" id="PR00690">
    <property type="entry name" value="ADHESNFAMILY"/>
</dbReference>
<dbReference type="STRING" id="1121279.SAMN02745887_02793"/>
<comment type="similarity">
    <text evidence="2 6">Belongs to the bacterial solute-binding protein 9 family.</text>
</comment>
<dbReference type="Gene3D" id="3.40.50.1980">
    <property type="entry name" value="Nitrogenase molybdenum iron protein domain"/>
    <property type="match status" value="2"/>
</dbReference>
<sequence>MKLSPSLYALLAGLALTTQAADKLPVVASFSILGDLVQQVGGDKVAVQTLVGPDGDAHVYQPSPRDGKTLASAKLLVVNGLAFEGWMERLARASQYKGARVVASDKVKTHTMAEDEHGHDDHDHGHDHGKVDPHAWQNPANIHIYVANIAAGLSRADPANAAYYQQRAASYGKELQALEQWADKEVASIPAAKRRVITSHDAFGYLGQRFKIQFLAPQGMNTEAEASAKGVGKLIQQAKREGIKAIFVENVSNPKLLEQISRETGAKVGGRLYSDALSQPSGVAGSYLAMMRYNIATLVAGMRQN</sequence>
<gene>
    <name evidence="9" type="ORF">SAMN02745887_02793</name>
</gene>
<dbReference type="SUPFAM" id="SSF53807">
    <property type="entry name" value="Helical backbone' metal receptor"/>
    <property type="match status" value="1"/>
</dbReference>
<comment type="subcellular location">
    <subcellularLocation>
        <location evidence="1">Cell envelope</location>
    </subcellularLocation>
</comment>
<dbReference type="PANTHER" id="PTHR42953:SF1">
    <property type="entry name" value="METAL-BINDING PROTEIN HI_0362-RELATED"/>
    <property type="match status" value="1"/>
</dbReference>
<dbReference type="GO" id="GO:0030313">
    <property type="term" value="C:cell envelope"/>
    <property type="evidence" value="ECO:0007669"/>
    <property type="project" value="UniProtKB-SubCell"/>
</dbReference>
<dbReference type="AlphaFoldDB" id="A0A1K2HMS0"/>
<keyword evidence="4" id="KW-0479">Metal-binding</keyword>
<evidence type="ECO:0000256" key="7">
    <source>
        <dbReference type="SAM" id="MobiDB-lite"/>
    </source>
</evidence>
<dbReference type="Proteomes" id="UP000186513">
    <property type="component" value="Unassembled WGS sequence"/>
</dbReference>
<evidence type="ECO:0000313" key="9">
    <source>
        <dbReference type="EMBL" id="SFZ78100.1"/>
    </source>
</evidence>
<protein>
    <submittedName>
        <fullName evidence="9">Zinc/manganese transport system substrate-binding protein</fullName>
    </submittedName>
</protein>
<evidence type="ECO:0000256" key="6">
    <source>
        <dbReference type="RuleBase" id="RU003512"/>
    </source>
</evidence>
<evidence type="ECO:0000256" key="4">
    <source>
        <dbReference type="ARBA" id="ARBA00022723"/>
    </source>
</evidence>
<dbReference type="InterPro" id="IPR006127">
    <property type="entry name" value="ZnuA-like"/>
</dbReference>
<organism evidence="9 10">
    <name type="scientific">Chitinimonas taiwanensis DSM 18899</name>
    <dbReference type="NCBI Taxonomy" id="1121279"/>
    <lineage>
        <taxon>Bacteria</taxon>
        <taxon>Pseudomonadati</taxon>
        <taxon>Pseudomonadota</taxon>
        <taxon>Betaproteobacteria</taxon>
        <taxon>Neisseriales</taxon>
        <taxon>Chitinibacteraceae</taxon>
        <taxon>Chitinimonas</taxon>
    </lineage>
</organism>
<keyword evidence="5 8" id="KW-0732">Signal</keyword>
<dbReference type="CDD" id="cd01137">
    <property type="entry name" value="PsaA"/>
    <property type="match status" value="1"/>
</dbReference>
<dbReference type="GO" id="GO:0030001">
    <property type="term" value="P:metal ion transport"/>
    <property type="evidence" value="ECO:0007669"/>
    <property type="project" value="InterPro"/>
</dbReference>
<dbReference type="InterPro" id="IPR006128">
    <property type="entry name" value="Lipoprotein_PsaA-like"/>
</dbReference>
<feature type="chain" id="PRO_5012408182" evidence="8">
    <location>
        <begin position="21"/>
        <end position="305"/>
    </location>
</feature>
<accession>A0A1K2HMS0</accession>
<dbReference type="PRINTS" id="PR00691">
    <property type="entry name" value="ADHESINB"/>
</dbReference>
<dbReference type="Pfam" id="PF01297">
    <property type="entry name" value="ZnuA"/>
    <property type="match status" value="1"/>
</dbReference>
<name>A0A1K2HMS0_9NEIS</name>
<feature type="signal peptide" evidence="8">
    <location>
        <begin position="1"/>
        <end position="20"/>
    </location>
</feature>
<keyword evidence="10" id="KW-1185">Reference proteome</keyword>
<evidence type="ECO:0000256" key="1">
    <source>
        <dbReference type="ARBA" id="ARBA00004196"/>
    </source>
</evidence>
<evidence type="ECO:0000256" key="2">
    <source>
        <dbReference type="ARBA" id="ARBA00011028"/>
    </source>
</evidence>
<dbReference type="OrthoDB" id="9793396at2"/>
<dbReference type="GO" id="GO:0046872">
    <property type="term" value="F:metal ion binding"/>
    <property type="evidence" value="ECO:0007669"/>
    <property type="project" value="UniProtKB-KW"/>
</dbReference>
<dbReference type="PANTHER" id="PTHR42953">
    <property type="entry name" value="HIGH-AFFINITY ZINC UPTAKE SYSTEM PROTEIN ZNUA-RELATED"/>
    <property type="match status" value="1"/>
</dbReference>
<evidence type="ECO:0000313" key="10">
    <source>
        <dbReference type="Proteomes" id="UP000186513"/>
    </source>
</evidence>
<evidence type="ECO:0000256" key="8">
    <source>
        <dbReference type="SAM" id="SignalP"/>
    </source>
</evidence>
<dbReference type="GO" id="GO:0007155">
    <property type="term" value="P:cell adhesion"/>
    <property type="evidence" value="ECO:0007669"/>
    <property type="project" value="InterPro"/>
</dbReference>
<evidence type="ECO:0000256" key="3">
    <source>
        <dbReference type="ARBA" id="ARBA00022448"/>
    </source>
</evidence>
<keyword evidence="3 6" id="KW-0813">Transport</keyword>
<evidence type="ECO:0000256" key="5">
    <source>
        <dbReference type="ARBA" id="ARBA00022729"/>
    </source>
</evidence>
<proteinExistence type="inferred from homology"/>
<dbReference type="RefSeq" id="WP_072429290.1">
    <property type="nucleotide sequence ID" value="NZ_FPKR01000011.1"/>
</dbReference>